<feature type="transmembrane region" description="Helical" evidence="1">
    <location>
        <begin position="80"/>
        <end position="99"/>
    </location>
</feature>
<dbReference type="Proteomes" id="UP000310314">
    <property type="component" value="Unassembled WGS sequence"/>
</dbReference>
<feature type="transmembrane region" description="Helical" evidence="1">
    <location>
        <begin position="49"/>
        <end position="68"/>
    </location>
</feature>
<gene>
    <name evidence="2" type="ORF">FEE95_04540</name>
</gene>
<dbReference type="Pfam" id="PF13160">
    <property type="entry name" value="DUF3995"/>
    <property type="match status" value="1"/>
</dbReference>
<dbReference type="OrthoDB" id="8590912at2"/>
<reference evidence="2 3" key="1">
    <citation type="submission" date="2019-05" db="EMBL/GenBank/DDBJ databases">
        <authorList>
            <person name="Zhang J.-Y."/>
            <person name="Feg X."/>
            <person name="Du Z.-J."/>
        </authorList>
    </citation>
    <scope>NUCLEOTIDE SEQUENCE [LARGE SCALE GENOMIC DNA]</scope>
    <source>
        <strain evidence="2 3">RZ26</strain>
    </source>
</reference>
<keyword evidence="1" id="KW-0472">Membrane</keyword>
<protein>
    <submittedName>
        <fullName evidence="2">DUF3995 domain-containing protein</fullName>
    </submittedName>
</protein>
<organism evidence="2 3">
    <name type="scientific">Maribacter algarum</name>
    <name type="common">ex Zhang et al. 2020</name>
    <dbReference type="NCBI Taxonomy" id="2578118"/>
    <lineage>
        <taxon>Bacteria</taxon>
        <taxon>Pseudomonadati</taxon>
        <taxon>Bacteroidota</taxon>
        <taxon>Flavobacteriia</taxon>
        <taxon>Flavobacteriales</taxon>
        <taxon>Flavobacteriaceae</taxon>
        <taxon>Maribacter</taxon>
    </lineage>
</organism>
<dbReference type="AlphaFoldDB" id="A0A5S3PUR3"/>
<dbReference type="InterPro" id="IPR025058">
    <property type="entry name" value="DUF3995"/>
</dbReference>
<name>A0A5S3PUR3_9FLAO</name>
<accession>A0A5S3PUR3</accession>
<dbReference type="RefSeq" id="WP_138656636.1">
    <property type="nucleotide sequence ID" value="NZ_VATY01000001.1"/>
</dbReference>
<proteinExistence type="predicted"/>
<keyword evidence="3" id="KW-1185">Reference proteome</keyword>
<evidence type="ECO:0000313" key="2">
    <source>
        <dbReference type="EMBL" id="TMM58703.1"/>
    </source>
</evidence>
<keyword evidence="1" id="KW-1133">Transmembrane helix</keyword>
<sequence length="140" mass="15752">MVFVLGATLAVIFLFLSAIHFYWAFGGKWGIDAAIPTNDESIQALKPPIIATIIVGIGLLFFSLFYMIRIEVFTAKLPSWLPLYAGWILPSIFLLRVIGDFKYVGLLKKIKMTKFAKSDTKYFIPLCAFLALAGFIVQMY</sequence>
<evidence type="ECO:0000256" key="1">
    <source>
        <dbReference type="SAM" id="Phobius"/>
    </source>
</evidence>
<feature type="transmembrane region" description="Helical" evidence="1">
    <location>
        <begin position="122"/>
        <end position="139"/>
    </location>
</feature>
<comment type="caution">
    <text evidence="2">The sequence shown here is derived from an EMBL/GenBank/DDBJ whole genome shotgun (WGS) entry which is preliminary data.</text>
</comment>
<keyword evidence="1" id="KW-0812">Transmembrane</keyword>
<dbReference type="EMBL" id="VATY01000001">
    <property type="protein sequence ID" value="TMM58703.1"/>
    <property type="molecule type" value="Genomic_DNA"/>
</dbReference>
<evidence type="ECO:0000313" key="3">
    <source>
        <dbReference type="Proteomes" id="UP000310314"/>
    </source>
</evidence>